<evidence type="ECO:0000256" key="8">
    <source>
        <dbReference type="ARBA" id="ARBA00022741"/>
    </source>
</evidence>
<dbReference type="InterPro" id="IPR003594">
    <property type="entry name" value="HATPase_dom"/>
</dbReference>
<proteinExistence type="predicted"/>
<dbReference type="SUPFAM" id="SSF55874">
    <property type="entry name" value="ATPase domain of HSP90 chaperone/DNA topoisomerase II/histidine kinase"/>
    <property type="match status" value="1"/>
</dbReference>
<evidence type="ECO:0000256" key="5">
    <source>
        <dbReference type="ARBA" id="ARBA00022553"/>
    </source>
</evidence>
<gene>
    <name evidence="17" type="ORF">B0537_03560</name>
</gene>
<organism evidence="17 18">
    <name type="scientific">Desulforamulus ferrireducens</name>
    <dbReference type="NCBI Taxonomy" id="1833852"/>
    <lineage>
        <taxon>Bacteria</taxon>
        <taxon>Bacillati</taxon>
        <taxon>Bacillota</taxon>
        <taxon>Clostridia</taxon>
        <taxon>Eubacteriales</taxon>
        <taxon>Peptococcaceae</taxon>
        <taxon>Desulforamulus</taxon>
    </lineage>
</organism>
<evidence type="ECO:0000256" key="11">
    <source>
        <dbReference type="ARBA" id="ARBA00022989"/>
    </source>
</evidence>
<keyword evidence="12" id="KW-0902">Two-component regulatory system</keyword>
<evidence type="ECO:0000256" key="2">
    <source>
        <dbReference type="ARBA" id="ARBA00004651"/>
    </source>
</evidence>
<evidence type="ECO:0000313" key="17">
    <source>
        <dbReference type="EMBL" id="AQS58243.1"/>
    </source>
</evidence>
<dbReference type="STRING" id="1833852.B0537_03560"/>
<dbReference type="GO" id="GO:0000155">
    <property type="term" value="F:phosphorelay sensor kinase activity"/>
    <property type="evidence" value="ECO:0007669"/>
    <property type="project" value="InterPro"/>
</dbReference>
<dbReference type="Pfam" id="PF02518">
    <property type="entry name" value="HATPase_c"/>
    <property type="match status" value="1"/>
</dbReference>
<dbReference type="PROSITE" id="PS50885">
    <property type="entry name" value="HAMP"/>
    <property type="match status" value="1"/>
</dbReference>
<dbReference type="InterPro" id="IPR003660">
    <property type="entry name" value="HAMP_dom"/>
</dbReference>
<dbReference type="EMBL" id="CP019698">
    <property type="protein sequence ID" value="AQS58243.1"/>
    <property type="molecule type" value="Genomic_DNA"/>
</dbReference>
<keyword evidence="13 14" id="KW-0472">Membrane</keyword>
<evidence type="ECO:0000256" key="3">
    <source>
        <dbReference type="ARBA" id="ARBA00012438"/>
    </source>
</evidence>
<evidence type="ECO:0000256" key="10">
    <source>
        <dbReference type="ARBA" id="ARBA00022840"/>
    </source>
</evidence>
<feature type="transmembrane region" description="Helical" evidence="14">
    <location>
        <begin position="417"/>
        <end position="435"/>
    </location>
</feature>
<keyword evidence="6" id="KW-0808">Transferase</keyword>
<keyword evidence="18" id="KW-1185">Reference proteome</keyword>
<evidence type="ECO:0000256" key="6">
    <source>
        <dbReference type="ARBA" id="ARBA00022679"/>
    </source>
</evidence>
<dbReference type="KEGG" id="dfg:B0537_03560"/>
<dbReference type="Proteomes" id="UP000189464">
    <property type="component" value="Chromosome"/>
</dbReference>
<evidence type="ECO:0000256" key="1">
    <source>
        <dbReference type="ARBA" id="ARBA00000085"/>
    </source>
</evidence>
<dbReference type="PROSITE" id="PS50109">
    <property type="entry name" value="HIS_KIN"/>
    <property type="match status" value="1"/>
</dbReference>
<evidence type="ECO:0000256" key="4">
    <source>
        <dbReference type="ARBA" id="ARBA00022475"/>
    </source>
</evidence>
<comment type="catalytic activity">
    <reaction evidence="1">
        <text>ATP + protein L-histidine = ADP + protein N-phospho-L-histidine.</text>
        <dbReference type="EC" id="2.7.13.3"/>
    </reaction>
</comment>
<dbReference type="OrthoDB" id="9792991at2"/>
<feature type="transmembrane region" description="Helical" evidence="14">
    <location>
        <begin position="352"/>
        <end position="373"/>
    </location>
</feature>
<evidence type="ECO:0000256" key="9">
    <source>
        <dbReference type="ARBA" id="ARBA00022777"/>
    </source>
</evidence>
<dbReference type="SUPFAM" id="SSF47384">
    <property type="entry name" value="Homodimeric domain of signal transducing histidine kinase"/>
    <property type="match status" value="1"/>
</dbReference>
<sequence>MATKWKNRASLLAWLLLLTFGLSGTLAALTQGDHYWQRDYFQTEQFASRLDEFTDYLAMFELNYLPPEEMKQRITVTAEEIEEHRYRYGDLPEQIKDINNQYEYKIQEAQQSQNKELLEFYTSERDKKIEDITNNFKSDEHVKVKIVAEKEKRVDEYYRNLEKHRSYFASLKTGFIYYLKDTATGDIYTNISAGSETEVNQLFNSKNVLFLRSYPSAQQGYLPGTNNHYRVEKSEIIDDILANQREKVFEGKIAVPKTLPASSVLLADYRHYQEKQRIYIIYTLSALGALLLSLFVYKKTELVPINALAQWQAGYNRIPLDVSALALFFSGLITLILLTGNRFLYYYDYSYVFIRDILINLFFTAFLIVVTFIQGRLFLARVKDCSSVQAAWSTSLLARFCQGIKEAFLNRSVGTQVLLILSVAFAFGLGAAVVVVEPEFILLYAPAFLVIGLPILMLIVKRTGYFNRIVRHTTELAQGNLEPDLPVVGKSALATLASNVNTLKYGVKASRRAQAKSERLKTELITNVSHDLRTPLTSIISYTELLKTPDLSEEDRESYVQIIDRKAKRLKVLIDDLFEASKMASGSIELMKERVDLVQLLEQTLAEHNEAISQSTLQFRVTKPDKPVYAIVDGQKLWRVFDNLIVNILKYSLENTRVYISLKSQPGQAIMVFKNVTKYELGEDIEELFERFKRGDTSRHTEGSGLGLAIAKSIVDLHDGDLALDLDGDLFKITITLPTRD</sequence>
<evidence type="ECO:0000256" key="12">
    <source>
        <dbReference type="ARBA" id="ARBA00023012"/>
    </source>
</evidence>
<feature type="transmembrane region" description="Helical" evidence="14">
    <location>
        <begin position="441"/>
        <end position="460"/>
    </location>
</feature>
<keyword evidence="8" id="KW-0547">Nucleotide-binding</keyword>
<dbReference type="GO" id="GO:0005886">
    <property type="term" value="C:plasma membrane"/>
    <property type="evidence" value="ECO:0007669"/>
    <property type="project" value="UniProtKB-SubCell"/>
</dbReference>
<dbReference type="PANTHER" id="PTHR45528">
    <property type="entry name" value="SENSOR HISTIDINE KINASE CPXA"/>
    <property type="match status" value="1"/>
</dbReference>
<feature type="transmembrane region" description="Helical" evidence="14">
    <location>
        <begin position="279"/>
        <end position="297"/>
    </location>
</feature>
<dbReference type="InterPro" id="IPR004358">
    <property type="entry name" value="Sig_transdc_His_kin-like_C"/>
</dbReference>
<dbReference type="Gene3D" id="3.30.565.10">
    <property type="entry name" value="Histidine kinase-like ATPase, C-terminal domain"/>
    <property type="match status" value="1"/>
</dbReference>
<keyword evidence="4" id="KW-1003">Cell membrane</keyword>
<dbReference type="FunFam" id="1.10.287.130:FF:000008">
    <property type="entry name" value="Two-component sensor histidine kinase"/>
    <property type="match status" value="1"/>
</dbReference>
<reference evidence="17 18" key="1">
    <citation type="journal article" date="2016" name="Int. J. Syst. Evol. Microbiol.">
        <title>Desulfotomaculum ferrireducens sp. nov., a moderately thermophilic sulfate-reducing and dissimilatory Fe(III)-reducing bacterium isolated from compost.</title>
        <authorList>
            <person name="Yang G."/>
            <person name="Guo J."/>
            <person name="Zhuang L."/>
            <person name="Yuan Y."/>
            <person name="Zhou S."/>
        </authorList>
    </citation>
    <scope>NUCLEOTIDE SEQUENCE [LARGE SCALE GENOMIC DNA]</scope>
    <source>
        <strain evidence="17 18">GSS09</strain>
    </source>
</reference>
<protein>
    <recommendedName>
        <fullName evidence="3">histidine kinase</fullName>
        <ecNumber evidence="3">2.7.13.3</ecNumber>
    </recommendedName>
</protein>
<feature type="domain" description="Histidine kinase" evidence="15">
    <location>
        <begin position="527"/>
        <end position="741"/>
    </location>
</feature>
<keyword evidence="9 17" id="KW-0418">Kinase</keyword>
<dbReference type="Gene3D" id="1.10.287.130">
    <property type="match status" value="1"/>
</dbReference>
<dbReference type="PANTHER" id="PTHR45528:SF1">
    <property type="entry name" value="SENSOR HISTIDINE KINASE CPXA"/>
    <property type="match status" value="1"/>
</dbReference>
<feature type="domain" description="HAMP" evidence="16">
    <location>
        <begin position="467"/>
        <end position="512"/>
    </location>
</feature>
<dbReference type="InterPro" id="IPR036097">
    <property type="entry name" value="HisK_dim/P_sf"/>
</dbReference>
<dbReference type="CDD" id="cd00082">
    <property type="entry name" value="HisKA"/>
    <property type="match status" value="1"/>
</dbReference>
<dbReference type="Pfam" id="PF00512">
    <property type="entry name" value="HisKA"/>
    <property type="match status" value="1"/>
</dbReference>
<evidence type="ECO:0000256" key="7">
    <source>
        <dbReference type="ARBA" id="ARBA00022692"/>
    </source>
</evidence>
<evidence type="ECO:0000256" key="14">
    <source>
        <dbReference type="SAM" id="Phobius"/>
    </source>
</evidence>
<evidence type="ECO:0000259" key="15">
    <source>
        <dbReference type="PROSITE" id="PS50109"/>
    </source>
</evidence>
<dbReference type="EC" id="2.7.13.3" evidence="3"/>
<dbReference type="SMART" id="SM00387">
    <property type="entry name" value="HATPase_c"/>
    <property type="match status" value="1"/>
</dbReference>
<keyword evidence="5" id="KW-0597">Phosphoprotein</keyword>
<dbReference type="InterPro" id="IPR005467">
    <property type="entry name" value="His_kinase_dom"/>
</dbReference>
<evidence type="ECO:0000256" key="13">
    <source>
        <dbReference type="ARBA" id="ARBA00023136"/>
    </source>
</evidence>
<keyword evidence="10" id="KW-0067">ATP-binding</keyword>
<dbReference type="GO" id="GO:0005524">
    <property type="term" value="F:ATP binding"/>
    <property type="evidence" value="ECO:0007669"/>
    <property type="project" value="UniProtKB-KW"/>
</dbReference>
<keyword evidence="7 14" id="KW-0812">Transmembrane</keyword>
<keyword evidence="11 14" id="KW-1133">Transmembrane helix</keyword>
<evidence type="ECO:0000313" key="18">
    <source>
        <dbReference type="Proteomes" id="UP000189464"/>
    </source>
</evidence>
<feature type="transmembrane region" description="Helical" evidence="14">
    <location>
        <begin position="318"/>
        <end position="340"/>
    </location>
</feature>
<comment type="subcellular location">
    <subcellularLocation>
        <location evidence="2">Cell membrane</location>
        <topology evidence="2">Multi-pass membrane protein</topology>
    </subcellularLocation>
</comment>
<dbReference type="InterPro" id="IPR036890">
    <property type="entry name" value="HATPase_C_sf"/>
</dbReference>
<dbReference type="SMART" id="SM00388">
    <property type="entry name" value="HisKA"/>
    <property type="match status" value="1"/>
</dbReference>
<dbReference type="InterPro" id="IPR003661">
    <property type="entry name" value="HisK_dim/P_dom"/>
</dbReference>
<accession>A0A1S6ITZ4</accession>
<dbReference type="RefSeq" id="WP_077713207.1">
    <property type="nucleotide sequence ID" value="NZ_CP019698.1"/>
</dbReference>
<evidence type="ECO:0000259" key="16">
    <source>
        <dbReference type="PROSITE" id="PS50885"/>
    </source>
</evidence>
<dbReference type="AlphaFoldDB" id="A0A1S6ITZ4"/>
<dbReference type="PRINTS" id="PR00344">
    <property type="entry name" value="BCTRLSENSOR"/>
</dbReference>
<dbReference type="InterPro" id="IPR050398">
    <property type="entry name" value="HssS/ArlS-like"/>
</dbReference>
<name>A0A1S6ITZ4_9FIRM</name>